<gene>
    <name evidence="2" type="ORF">IV203_019968</name>
</gene>
<reference evidence="2" key="2">
    <citation type="submission" date="2021-04" db="EMBL/GenBank/DDBJ databases">
        <authorList>
            <person name="Podell S."/>
        </authorList>
    </citation>
    <scope>NUCLEOTIDE SEQUENCE</scope>
    <source>
        <strain evidence="2">Hildebrandi</strain>
    </source>
</reference>
<evidence type="ECO:0000256" key="1">
    <source>
        <dbReference type="SAM" id="SignalP"/>
    </source>
</evidence>
<feature type="chain" id="PRO_5039927662" evidence="1">
    <location>
        <begin position="20"/>
        <end position="401"/>
    </location>
</feature>
<name>A0A9K3Q521_9STRA</name>
<organism evidence="2 3">
    <name type="scientific">Nitzschia inconspicua</name>
    <dbReference type="NCBI Taxonomy" id="303405"/>
    <lineage>
        <taxon>Eukaryota</taxon>
        <taxon>Sar</taxon>
        <taxon>Stramenopiles</taxon>
        <taxon>Ochrophyta</taxon>
        <taxon>Bacillariophyta</taxon>
        <taxon>Bacillariophyceae</taxon>
        <taxon>Bacillariophycidae</taxon>
        <taxon>Bacillariales</taxon>
        <taxon>Bacillariaceae</taxon>
        <taxon>Nitzschia</taxon>
    </lineage>
</organism>
<dbReference type="AlphaFoldDB" id="A0A9K3Q521"/>
<evidence type="ECO:0000313" key="2">
    <source>
        <dbReference type="EMBL" id="KAG7371398.1"/>
    </source>
</evidence>
<accession>A0A9K3Q521</accession>
<dbReference type="EMBL" id="JAGRRH010000004">
    <property type="protein sequence ID" value="KAG7371398.1"/>
    <property type="molecule type" value="Genomic_DNA"/>
</dbReference>
<proteinExistence type="predicted"/>
<sequence>MRLPVAAAVLLETLPVVLSSSNSNAFTRDVISSTSSTNGEGTFIQDILGNKRKGMMVHQNGKNGNKHPVGQKLKTINRRRLINSALDSSQQECDPLNDKADVGILSCGTGRYCVESDDSSLGGYCVTTEVSRKLQDNSTLISDLFDACYAEDQQDSECSCQGVNLEAYTGSISCVYAEECFDTSARCYGQNNTICYTQEYHLTINGVMAGTAKTCYTLTSPEVQSYCYTVFLPDDVCEIEIDGTKCNSCLYTEDTDGCMDFDCTNTNFPTASSICGSNNIPTLMARSMTSAINARPCPNGCSICGEGYTVLNPDVNFTILDYESFTCGSIESAASSGYFGETDFCTRLAGTISETCGCTVAIDGPGINEINTGSGSFVPSPNTAISMAGAMATAAALLVSM</sequence>
<keyword evidence="1" id="KW-0732">Signal</keyword>
<keyword evidence="3" id="KW-1185">Reference proteome</keyword>
<feature type="signal peptide" evidence="1">
    <location>
        <begin position="1"/>
        <end position="19"/>
    </location>
</feature>
<protein>
    <submittedName>
        <fullName evidence="2">Uncharacterized protein</fullName>
    </submittedName>
</protein>
<dbReference type="OrthoDB" id="54584at2759"/>
<comment type="caution">
    <text evidence="2">The sequence shown here is derived from an EMBL/GenBank/DDBJ whole genome shotgun (WGS) entry which is preliminary data.</text>
</comment>
<reference evidence="2" key="1">
    <citation type="journal article" date="2021" name="Sci. Rep.">
        <title>Diploid genomic architecture of Nitzschia inconspicua, an elite biomass production diatom.</title>
        <authorList>
            <person name="Oliver A."/>
            <person name="Podell S."/>
            <person name="Pinowska A."/>
            <person name="Traller J.C."/>
            <person name="Smith S.R."/>
            <person name="McClure R."/>
            <person name="Beliaev A."/>
            <person name="Bohutskyi P."/>
            <person name="Hill E.A."/>
            <person name="Rabines A."/>
            <person name="Zheng H."/>
            <person name="Allen L.Z."/>
            <person name="Kuo A."/>
            <person name="Grigoriev I.V."/>
            <person name="Allen A.E."/>
            <person name="Hazlebeck D."/>
            <person name="Allen E.E."/>
        </authorList>
    </citation>
    <scope>NUCLEOTIDE SEQUENCE</scope>
    <source>
        <strain evidence="2">Hildebrandi</strain>
    </source>
</reference>
<evidence type="ECO:0000313" key="3">
    <source>
        <dbReference type="Proteomes" id="UP000693970"/>
    </source>
</evidence>
<dbReference type="Proteomes" id="UP000693970">
    <property type="component" value="Unassembled WGS sequence"/>
</dbReference>